<dbReference type="Proteomes" id="UP000281498">
    <property type="component" value="Unassembled WGS sequence"/>
</dbReference>
<gene>
    <name evidence="1" type="ORF">CR203_06620</name>
</gene>
<organism evidence="1 2">
    <name type="scientific">Salipaludibacillus neizhouensis</name>
    <dbReference type="NCBI Taxonomy" id="885475"/>
    <lineage>
        <taxon>Bacteria</taxon>
        <taxon>Bacillati</taxon>
        <taxon>Bacillota</taxon>
        <taxon>Bacilli</taxon>
        <taxon>Bacillales</taxon>
        <taxon>Bacillaceae</taxon>
    </lineage>
</organism>
<accession>A0A3A9K525</accession>
<dbReference type="AlphaFoldDB" id="A0A3A9K525"/>
<dbReference type="RefSeq" id="WP_110938494.1">
    <property type="nucleotide sequence ID" value="NZ_KZ614147.1"/>
</dbReference>
<keyword evidence="2" id="KW-1185">Reference proteome</keyword>
<evidence type="ECO:0000313" key="2">
    <source>
        <dbReference type="Proteomes" id="UP000281498"/>
    </source>
</evidence>
<sequence length="135" mass="15485">MSFMLTLKKIFSTGTETRDHHPDEKFVTHYYKGMQKKILHEVESMLNGKKNFKVASVSEERGEIIVRVTGKKKVFLVATVIMVSPNRTSVDFSASTDTILFTDFGYSRRFVTELYKELDPRLNFLGKGLGDKLIK</sequence>
<evidence type="ECO:0000313" key="1">
    <source>
        <dbReference type="EMBL" id="RKL68154.1"/>
    </source>
</evidence>
<name>A0A3A9K525_9BACI</name>
<dbReference type="EMBL" id="PDOE01000002">
    <property type="protein sequence ID" value="RKL68154.1"/>
    <property type="molecule type" value="Genomic_DNA"/>
</dbReference>
<reference evidence="1 2" key="1">
    <citation type="submission" date="2017-10" db="EMBL/GenBank/DDBJ databases">
        <title>Bacillus sp. nov., a halophilic bacterium isolated from a Keqin Lake.</title>
        <authorList>
            <person name="Wang H."/>
        </authorList>
    </citation>
    <scope>NUCLEOTIDE SEQUENCE [LARGE SCALE GENOMIC DNA]</scope>
    <source>
        <strain evidence="1 2">KCTC 13187</strain>
    </source>
</reference>
<proteinExistence type="predicted"/>
<comment type="caution">
    <text evidence="1">The sequence shown here is derived from an EMBL/GenBank/DDBJ whole genome shotgun (WGS) entry which is preliminary data.</text>
</comment>
<dbReference type="OrthoDB" id="2353056at2"/>
<protein>
    <submittedName>
        <fullName evidence="1">DUF1499 domain-containing protein</fullName>
    </submittedName>
</protein>